<sequence length="584" mass="62327">MPASLRPNLLATLTLATTVSMTGCIFPFTRSSDTKLTELVTEDSQPQPVQQAAAAPKPVGEKKMPPFARFLGGMFGGEGAPQAEAEPEPDPINTQASEPVQRVATLPATTPAPQPSAIQPAQDLVKTSPQTPIFNPKTNNMPVVVTPETNTMADKPDVVSSFTQKPTQLVDAPRPEVVVQPMPTSETQPPQQAPAQAAPAPQVAKTTPVKLEEDALDAHARAPWGEKKLLQKAMANSSTNTTTLEHSLDLALETVRRERLGEQPAPAVEATTPQPELTAHADVKAEPALPAQTPATQQPTKMAANPLRSYGTKTDWTGSSLRDSQPQMIENNTLTKYPQTDSKWSPKLPPSTPAPEEVVKQEEPAAEPQVTVNPYAKTVSKTIAATPAAAPQLADNAVATAEPTNEQPATTDDIHFQSSLLTKLQAANRQAKWDFDSQPQPPAQKAEIAAKTTSAMPQIVEKEIAKPTLPLVAAEEPKVAPAEPVAVQPKTTINPSVAQTEPKEVPQVIQPFIIEEPARVAPVQRGLVRAAEPQPLVIDNQHGKMQNASPTTARPMPKLAPVVRASEYQKPLPQAGGSKTYIVN</sequence>
<evidence type="ECO:0000313" key="3">
    <source>
        <dbReference type="Proteomes" id="UP000240009"/>
    </source>
</evidence>
<protein>
    <submittedName>
        <fullName evidence="2">Uncharacterized protein</fullName>
    </submittedName>
</protein>
<accession>A0A2S8F229</accession>
<reference evidence="2 3" key="1">
    <citation type="submission" date="2018-02" db="EMBL/GenBank/DDBJ databases">
        <title>Comparative genomes isolates from brazilian mangrove.</title>
        <authorList>
            <person name="Araujo J.E."/>
            <person name="Taketani R.G."/>
            <person name="Silva M.C.P."/>
            <person name="Loureco M.V."/>
            <person name="Andreote F.D."/>
        </authorList>
    </citation>
    <scope>NUCLEOTIDE SEQUENCE [LARGE SCALE GENOMIC DNA]</scope>
    <source>
        <strain evidence="2 3">HEX-2 MGV</strain>
    </source>
</reference>
<feature type="compositionally biased region" description="Polar residues" evidence="1">
    <location>
        <begin position="234"/>
        <end position="245"/>
    </location>
</feature>
<feature type="region of interest" description="Disordered" evidence="1">
    <location>
        <begin position="40"/>
        <end position="95"/>
    </location>
</feature>
<proteinExistence type="predicted"/>
<dbReference type="PROSITE" id="PS51257">
    <property type="entry name" value="PROKAR_LIPOPROTEIN"/>
    <property type="match status" value="1"/>
</dbReference>
<feature type="compositionally biased region" description="Polar residues" evidence="1">
    <location>
        <begin position="311"/>
        <end position="343"/>
    </location>
</feature>
<evidence type="ECO:0000256" key="1">
    <source>
        <dbReference type="SAM" id="MobiDB-lite"/>
    </source>
</evidence>
<dbReference type="Proteomes" id="UP000240009">
    <property type="component" value="Unassembled WGS sequence"/>
</dbReference>
<organism evidence="2 3">
    <name type="scientific">Blastopirellula marina</name>
    <dbReference type="NCBI Taxonomy" id="124"/>
    <lineage>
        <taxon>Bacteria</taxon>
        <taxon>Pseudomonadati</taxon>
        <taxon>Planctomycetota</taxon>
        <taxon>Planctomycetia</taxon>
        <taxon>Pirellulales</taxon>
        <taxon>Pirellulaceae</taxon>
        <taxon>Blastopirellula</taxon>
    </lineage>
</organism>
<dbReference type="RefSeq" id="WP_105357543.1">
    <property type="nucleotide sequence ID" value="NZ_PUIA01000069.1"/>
</dbReference>
<evidence type="ECO:0000313" key="2">
    <source>
        <dbReference type="EMBL" id="PQO25964.1"/>
    </source>
</evidence>
<feature type="compositionally biased region" description="Low complexity" evidence="1">
    <location>
        <begin position="45"/>
        <end position="58"/>
    </location>
</feature>
<gene>
    <name evidence="2" type="ORF">C5Y96_21165</name>
</gene>
<comment type="caution">
    <text evidence="2">The sequence shown here is derived from an EMBL/GenBank/DDBJ whole genome shotgun (WGS) entry which is preliminary data.</text>
</comment>
<feature type="region of interest" description="Disordered" evidence="1">
    <location>
        <begin position="164"/>
        <end position="373"/>
    </location>
</feature>
<feature type="compositionally biased region" description="Basic and acidic residues" evidence="1">
    <location>
        <begin position="210"/>
        <end position="229"/>
    </location>
</feature>
<dbReference type="AlphaFoldDB" id="A0A2S8F229"/>
<dbReference type="OrthoDB" id="288281at2"/>
<feature type="compositionally biased region" description="Low complexity" evidence="1">
    <location>
        <begin position="188"/>
        <end position="202"/>
    </location>
</feature>
<name>A0A2S8F229_9BACT</name>
<dbReference type="EMBL" id="PUIA01000069">
    <property type="protein sequence ID" value="PQO25964.1"/>
    <property type="molecule type" value="Genomic_DNA"/>
</dbReference>